<feature type="region of interest" description="Disordered" evidence="1">
    <location>
        <begin position="24"/>
        <end position="66"/>
    </location>
</feature>
<proteinExistence type="predicted"/>
<reference evidence="2 3" key="1">
    <citation type="submission" date="2019-02" db="EMBL/GenBank/DDBJ databases">
        <title>Deep-cultivation of Planctomycetes and their phenomic and genomic characterization uncovers novel biology.</title>
        <authorList>
            <person name="Wiegand S."/>
            <person name="Jogler M."/>
            <person name="Boedeker C."/>
            <person name="Pinto D."/>
            <person name="Vollmers J."/>
            <person name="Rivas-Marin E."/>
            <person name="Kohn T."/>
            <person name="Peeters S.H."/>
            <person name="Heuer A."/>
            <person name="Rast P."/>
            <person name="Oberbeckmann S."/>
            <person name="Bunk B."/>
            <person name="Jeske O."/>
            <person name="Meyerdierks A."/>
            <person name="Storesund J.E."/>
            <person name="Kallscheuer N."/>
            <person name="Luecker S."/>
            <person name="Lage O.M."/>
            <person name="Pohl T."/>
            <person name="Merkel B.J."/>
            <person name="Hornburger P."/>
            <person name="Mueller R.-W."/>
            <person name="Bruemmer F."/>
            <person name="Labrenz M."/>
            <person name="Spormann A.M."/>
            <person name="Op den Camp H."/>
            <person name="Overmann J."/>
            <person name="Amann R."/>
            <person name="Jetten M.S.M."/>
            <person name="Mascher T."/>
            <person name="Medema M.H."/>
            <person name="Devos D.P."/>
            <person name="Kaster A.-K."/>
            <person name="Ovreas L."/>
            <person name="Rohde M."/>
            <person name="Galperin M.Y."/>
            <person name="Jogler C."/>
        </authorList>
    </citation>
    <scope>NUCLEOTIDE SEQUENCE [LARGE SCALE GENOMIC DNA]</scope>
    <source>
        <strain evidence="2 3">Mal4</strain>
    </source>
</reference>
<evidence type="ECO:0000256" key="1">
    <source>
        <dbReference type="SAM" id="MobiDB-lite"/>
    </source>
</evidence>
<dbReference type="RefSeq" id="WP_145369289.1">
    <property type="nucleotide sequence ID" value="NZ_CP036275.1"/>
</dbReference>
<dbReference type="Proteomes" id="UP000320496">
    <property type="component" value="Chromosome"/>
</dbReference>
<evidence type="ECO:0000313" key="3">
    <source>
        <dbReference type="Proteomes" id="UP000320496"/>
    </source>
</evidence>
<gene>
    <name evidence="2" type="ORF">Mal4_22780</name>
</gene>
<protein>
    <submittedName>
        <fullName evidence="2">Uncharacterized protein</fullName>
    </submittedName>
</protein>
<accession>A0A517Z6A2</accession>
<evidence type="ECO:0000313" key="2">
    <source>
        <dbReference type="EMBL" id="QDU37959.1"/>
    </source>
</evidence>
<organism evidence="2 3">
    <name type="scientific">Maioricimonas rarisocia</name>
    <dbReference type="NCBI Taxonomy" id="2528026"/>
    <lineage>
        <taxon>Bacteria</taxon>
        <taxon>Pseudomonadati</taxon>
        <taxon>Planctomycetota</taxon>
        <taxon>Planctomycetia</taxon>
        <taxon>Planctomycetales</taxon>
        <taxon>Planctomycetaceae</taxon>
        <taxon>Maioricimonas</taxon>
    </lineage>
</organism>
<sequence length="66" mass="7224">MNWRRLLTCSVCVTAFGICTGCEPRPVDVEQQSESEPREREGMAPPTGLEANPGAPQREGVPPRDN</sequence>
<dbReference type="EMBL" id="CP036275">
    <property type="protein sequence ID" value="QDU37959.1"/>
    <property type="molecule type" value="Genomic_DNA"/>
</dbReference>
<name>A0A517Z6A2_9PLAN</name>
<dbReference type="KEGG" id="mri:Mal4_22780"/>
<dbReference type="AlphaFoldDB" id="A0A517Z6A2"/>
<keyword evidence="3" id="KW-1185">Reference proteome</keyword>